<comment type="caution">
    <text evidence="8">The sequence shown here is derived from an EMBL/GenBank/DDBJ whole genome shotgun (WGS) entry which is preliminary data.</text>
</comment>
<sequence>MFSPFNSNNPESSPQEENNTTNNRFKLNTSLSPSIYRSRPLHIMSRNSSNLSEEMNGVFSEHTSSETINNNTASKGKACDNCRAKKIKCNFGDPCDQCLKRQMKIKKRMEKSGVSIPLLKCTYAYEISTVKKNLQSADKRVSEKQILEMVKNKLDCLNKVLIDETAFSETNVTNGNLKSIPNLYKPLIKSKFSPHLKDLLEIGKEEIKKKENNNTLRIYSKLIETEVGNRNLLRQIKNEDHYCPKEPVKKIGKRKPNKEKLKSLGNSLLKNSTKCTANTILDKEFNNRNTNKQSNKVYLDQEKESFKSSFLATHPPAENGSLKSRLTDMTSPLMLKNLLKTTEAFQNISPVLSKIKYLTDLLKTDSEIYLQKLFKTMGKPFYLDIPPHVIDYLIEVYLDNNKIWFNFMFMKDMKDFAEQFRSDQKSIDETEIFLMNTVLLLSCQIGKGVIYCPKKKPKGIDQDTLIIWENIILLNCISFYHKFLIFPSPSLDEGTDLNALFKSTMRKLQSLLLLGYYFSNSPAPRLFVHLFSIIITVSQDFHFDNLNFFGDRITMELKVQARNLWLSSFIAEKHISVTFGKPEFILGFDDNVLGDEIFINSLITHDPSFDDNIRIDYSHENTSWIKFLRRIPLGNMYVGFFLRLELLKIETVYYKTLVACENEYAKKEVMIKKCDFILKAFEEFEIKAKKFLEINTEESVDIWIKKISKKTKGKQVCQLISHLFLTLNTLKLNTFIFMLDLQYKQKFEKNYDLKEIIDCEFQVEVHNMASAQLSLLDFMFEHSWPARVGSEVIISFITALAPFFYNSVLDKGYLKLNLKRMVNMIKKFASIGLSENFYDPLKWNTATLHSIFYMKILYLCHPDVFMKVFESDFSNMFITEYTGAFNCIKEFKSKMTKHIETATQSISKLPANMRIGLSDQSSWNPARQTSSISSSLSANPLNYLHRDLYDKRNSIDSVNSNYVLPKIFSNVSTPRAGSLNGISNINTPLGLFAKDNLHSDFDFQEKLMDLLDPNCVCDFLEDDLMFGDKNNSQKKKDVQYPIQTPNGAGSRNVFKQSNNKNVSQQDKRFLFSNIEDEFESLINQNFFGANTFKPDAYTEDDLFFKNE</sequence>
<evidence type="ECO:0000256" key="3">
    <source>
        <dbReference type="ARBA" id="ARBA00022833"/>
    </source>
</evidence>
<name>A0A1B7TJW0_9ASCO</name>
<dbReference type="PANTHER" id="PTHR46910">
    <property type="entry name" value="TRANSCRIPTION FACTOR PDR1"/>
    <property type="match status" value="1"/>
</dbReference>
<dbReference type="GO" id="GO:0006351">
    <property type="term" value="P:DNA-templated transcription"/>
    <property type="evidence" value="ECO:0007669"/>
    <property type="project" value="InterPro"/>
</dbReference>
<dbReference type="PROSITE" id="PS50048">
    <property type="entry name" value="ZN2_CY6_FUNGAL_2"/>
    <property type="match status" value="1"/>
</dbReference>
<evidence type="ECO:0000313" key="9">
    <source>
        <dbReference type="Proteomes" id="UP000092321"/>
    </source>
</evidence>
<evidence type="ECO:0000256" key="6">
    <source>
        <dbReference type="SAM" id="MobiDB-lite"/>
    </source>
</evidence>
<evidence type="ECO:0000256" key="5">
    <source>
        <dbReference type="ARBA" id="ARBA00023242"/>
    </source>
</evidence>
<organism evidence="8 9">
    <name type="scientific">Hanseniaspora valbyensis NRRL Y-1626</name>
    <dbReference type="NCBI Taxonomy" id="766949"/>
    <lineage>
        <taxon>Eukaryota</taxon>
        <taxon>Fungi</taxon>
        <taxon>Dikarya</taxon>
        <taxon>Ascomycota</taxon>
        <taxon>Saccharomycotina</taxon>
        <taxon>Saccharomycetes</taxon>
        <taxon>Saccharomycodales</taxon>
        <taxon>Saccharomycodaceae</taxon>
        <taxon>Hanseniaspora</taxon>
    </lineage>
</organism>
<dbReference type="InterPro" id="IPR007219">
    <property type="entry name" value="XnlR_reg_dom"/>
</dbReference>
<dbReference type="PANTHER" id="PTHR46910:SF3">
    <property type="entry name" value="HALOTOLERANCE PROTEIN 9-RELATED"/>
    <property type="match status" value="1"/>
</dbReference>
<evidence type="ECO:0000313" key="8">
    <source>
        <dbReference type="EMBL" id="OBA29016.1"/>
    </source>
</evidence>
<dbReference type="EMBL" id="LXPE01000001">
    <property type="protein sequence ID" value="OBA29016.1"/>
    <property type="molecule type" value="Genomic_DNA"/>
</dbReference>
<proteinExistence type="predicted"/>
<evidence type="ECO:0000256" key="1">
    <source>
        <dbReference type="ARBA" id="ARBA00004123"/>
    </source>
</evidence>
<protein>
    <recommendedName>
        <fullName evidence="7">Zn(2)-C6 fungal-type domain-containing protein</fullName>
    </recommendedName>
</protein>
<dbReference type="CDD" id="cd12148">
    <property type="entry name" value="fungal_TF_MHR"/>
    <property type="match status" value="1"/>
</dbReference>
<dbReference type="GO" id="GO:0003677">
    <property type="term" value="F:DNA binding"/>
    <property type="evidence" value="ECO:0007669"/>
    <property type="project" value="UniProtKB-KW"/>
</dbReference>
<dbReference type="GO" id="GO:0000981">
    <property type="term" value="F:DNA-binding transcription factor activity, RNA polymerase II-specific"/>
    <property type="evidence" value="ECO:0007669"/>
    <property type="project" value="InterPro"/>
</dbReference>
<keyword evidence="3" id="KW-0862">Zinc</keyword>
<dbReference type="GO" id="GO:0005634">
    <property type="term" value="C:nucleus"/>
    <property type="evidence" value="ECO:0007669"/>
    <property type="project" value="UniProtKB-SubCell"/>
</dbReference>
<dbReference type="GO" id="GO:0008270">
    <property type="term" value="F:zinc ion binding"/>
    <property type="evidence" value="ECO:0007669"/>
    <property type="project" value="InterPro"/>
</dbReference>
<feature type="compositionally biased region" description="Polar residues" evidence="6">
    <location>
        <begin position="20"/>
        <end position="31"/>
    </location>
</feature>
<feature type="region of interest" description="Disordered" evidence="6">
    <location>
        <begin position="54"/>
        <end position="74"/>
    </location>
</feature>
<feature type="compositionally biased region" description="Low complexity" evidence="6">
    <location>
        <begin position="1"/>
        <end position="19"/>
    </location>
</feature>
<gene>
    <name evidence="8" type="ORF">HANVADRAFT_65422</name>
</gene>
<dbReference type="InterPro" id="IPR050987">
    <property type="entry name" value="AtrR-like"/>
</dbReference>
<feature type="compositionally biased region" description="Polar residues" evidence="6">
    <location>
        <begin position="61"/>
        <end position="74"/>
    </location>
</feature>
<dbReference type="OrthoDB" id="5600212at2759"/>
<dbReference type="Gene3D" id="4.10.240.10">
    <property type="entry name" value="Zn(2)-C6 fungal-type DNA-binding domain"/>
    <property type="match status" value="1"/>
</dbReference>
<keyword evidence="4" id="KW-0238">DNA-binding</keyword>
<evidence type="ECO:0000256" key="2">
    <source>
        <dbReference type="ARBA" id="ARBA00022723"/>
    </source>
</evidence>
<dbReference type="Pfam" id="PF04082">
    <property type="entry name" value="Fungal_trans"/>
    <property type="match status" value="1"/>
</dbReference>
<dbReference type="Proteomes" id="UP000092321">
    <property type="component" value="Unassembled WGS sequence"/>
</dbReference>
<feature type="region of interest" description="Disordered" evidence="6">
    <location>
        <begin position="1"/>
        <end position="31"/>
    </location>
</feature>
<feature type="domain" description="Zn(2)-C6 fungal-type" evidence="7">
    <location>
        <begin position="78"/>
        <end position="123"/>
    </location>
</feature>
<dbReference type="Pfam" id="PF00172">
    <property type="entry name" value="Zn_clus"/>
    <property type="match status" value="1"/>
</dbReference>
<accession>A0A1B7TJW0</accession>
<dbReference type="InterPro" id="IPR036864">
    <property type="entry name" value="Zn2-C6_fun-type_DNA-bd_sf"/>
</dbReference>
<dbReference type="AlphaFoldDB" id="A0A1B7TJW0"/>
<comment type="subcellular location">
    <subcellularLocation>
        <location evidence="1">Nucleus</location>
    </subcellularLocation>
</comment>
<keyword evidence="9" id="KW-1185">Reference proteome</keyword>
<evidence type="ECO:0000256" key="4">
    <source>
        <dbReference type="ARBA" id="ARBA00023125"/>
    </source>
</evidence>
<keyword evidence="2" id="KW-0479">Metal-binding</keyword>
<dbReference type="GO" id="GO:0045944">
    <property type="term" value="P:positive regulation of transcription by RNA polymerase II"/>
    <property type="evidence" value="ECO:0007669"/>
    <property type="project" value="UniProtKB-ARBA"/>
</dbReference>
<dbReference type="CDD" id="cd00067">
    <property type="entry name" value="GAL4"/>
    <property type="match status" value="1"/>
</dbReference>
<dbReference type="SUPFAM" id="SSF57701">
    <property type="entry name" value="Zn2/Cys6 DNA-binding domain"/>
    <property type="match status" value="1"/>
</dbReference>
<evidence type="ECO:0000259" key="7">
    <source>
        <dbReference type="PROSITE" id="PS50048"/>
    </source>
</evidence>
<keyword evidence="5" id="KW-0539">Nucleus</keyword>
<reference evidence="9" key="1">
    <citation type="journal article" date="2016" name="Proc. Natl. Acad. Sci. U.S.A.">
        <title>Comparative genomics of biotechnologically important yeasts.</title>
        <authorList>
            <person name="Riley R."/>
            <person name="Haridas S."/>
            <person name="Wolfe K.H."/>
            <person name="Lopes M.R."/>
            <person name="Hittinger C.T."/>
            <person name="Goeker M."/>
            <person name="Salamov A.A."/>
            <person name="Wisecaver J.H."/>
            <person name="Long T.M."/>
            <person name="Calvey C.H."/>
            <person name="Aerts A.L."/>
            <person name="Barry K.W."/>
            <person name="Choi C."/>
            <person name="Clum A."/>
            <person name="Coughlan A.Y."/>
            <person name="Deshpande S."/>
            <person name="Douglass A.P."/>
            <person name="Hanson S.J."/>
            <person name="Klenk H.-P."/>
            <person name="LaButti K.M."/>
            <person name="Lapidus A."/>
            <person name="Lindquist E.A."/>
            <person name="Lipzen A.M."/>
            <person name="Meier-Kolthoff J.P."/>
            <person name="Ohm R.A."/>
            <person name="Otillar R.P."/>
            <person name="Pangilinan J.L."/>
            <person name="Peng Y."/>
            <person name="Rokas A."/>
            <person name="Rosa C.A."/>
            <person name="Scheuner C."/>
            <person name="Sibirny A.A."/>
            <person name="Slot J.C."/>
            <person name="Stielow J.B."/>
            <person name="Sun H."/>
            <person name="Kurtzman C.P."/>
            <person name="Blackwell M."/>
            <person name="Grigoriev I.V."/>
            <person name="Jeffries T.W."/>
        </authorList>
    </citation>
    <scope>NUCLEOTIDE SEQUENCE [LARGE SCALE GENOMIC DNA]</scope>
    <source>
        <strain evidence="9">NRRL Y-1626</strain>
    </source>
</reference>
<dbReference type="InterPro" id="IPR001138">
    <property type="entry name" value="Zn2Cys6_DnaBD"/>
</dbReference>